<dbReference type="GO" id="GO:0020037">
    <property type="term" value="F:heme binding"/>
    <property type="evidence" value="ECO:0007669"/>
    <property type="project" value="InterPro"/>
</dbReference>
<dbReference type="eggNOG" id="COG2010">
    <property type="taxonomic scope" value="Bacteria"/>
</dbReference>
<evidence type="ECO:0000256" key="4">
    <source>
        <dbReference type="PROSITE-ProRule" id="PRU00433"/>
    </source>
</evidence>
<dbReference type="Gene3D" id="1.10.760.10">
    <property type="entry name" value="Cytochrome c-like domain"/>
    <property type="match status" value="2"/>
</dbReference>
<gene>
    <name evidence="7" type="ordered locus">Nitsa_1861</name>
</gene>
<name>E6X237_NITSE</name>
<reference evidence="8" key="2">
    <citation type="submission" date="2011-01" db="EMBL/GenBank/DDBJ databases">
        <title>The complete genome of Nitratifractor salsuginis DSM 16511.</title>
        <authorList>
            <consortium name="US DOE Joint Genome Institute (JGI-PGF)"/>
            <person name="Lucas S."/>
            <person name="Copeland A."/>
            <person name="Lapidus A."/>
            <person name="Bruce D."/>
            <person name="Goodwin L."/>
            <person name="Pitluck S."/>
            <person name="Kyrpides N."/>
            <person name="Mavromatis K."/>
            <person name="Ivanova N."/>
            <person name="Mikhailova N."/>
            <person name="Zeytun A."/>
            <person name="Detter J.C."/>
            <person name="Tapia R."/>
            <person name="Han C."/>
            <person name="Land M."/>
            <person name="Hauser L."/>
            <person name="Markowitz V."/>
            <person name="Cheng J.-F."/>
            <person name="Hugenholtz P."/>
            <person name="Woyke T."/>
            <person name="Wu D."/>
            <person name="Tindall B."/>
            <person name="Schuetze A."/>
            <person name="Brambilla E."/>
            <person name="Klenk H.-P."/>
            <person name="Eisen J.A."/>
        </authorList>
    </citation>
    <scope>NUCLEOTIDE SEQUENCE [LARGE SCALE GENOMIC DNA]</scope>
    <source>
        <strain evidence="8">DSM 16511 / JCM 12458 / E9I37-1</strain>
    </source>
</reference>
<dbReference type="GO" id="GO:0046872">
    <property type="term" value="F:metal ion binding"/>
    <property type="evidence" value="ECO:0007669"/>
    <property type="project" value="UniProtKB-KW"/>
</dbReference>
<reference evidence="7 8" key="1">
    <citation type="journal article" date="2011" name="Stand. Genomic Sci.">
        <title>Complete genome sequence of Nitratifractor salsuginis type strain (E9I37-1).</title>
        <authorList>
            <person name="Anderson I."/>
            <person name="Sikorski J."/>
            <person name="Zeytun A."/>
            <person name="Nolan M."/>
            <person name="Lapidus A."/>
            <person name="Lucas S."/>
            <person name="Hammon N."/>
            <person name="Deshpande S."/>
            <person name="Cheng J.F."/>
            <person name="Tapia R."/>
            <person name="Han C."/>
            <person name="Goodwin L."/>
            <person name="Pitluck S."/>
            <person name="Liolios K."/>
            <person name="Pagani I."/>
            <person name="Ivanova N."/>
            <person name="Huntemann M."/>
            <person name="Mavromatis K."/>
            <person name="Ovchinikova G."/>
            <person name="Pati A."/>
            <person name="Chen A."/>
            <person name="Palaniappan K."/>
            <person name="Land M."/>
            <person name="Hauser L."/>
            <person name="Brambilla E.M."/>
            <person name="Ngatchou-Djao O.D."/>
            <person name="Rohde M."/>
            <person name="Tindall B.J."/>
            <person name="Goker M."/>
            <person name="Detter J.C."/>
            <person name="Woyke T."/>
            <person name="Bristow J."/>
            <person name="Eisen J.A."/>
            <person name="Markowitz V."/>
            <person name="Hugenholtz P."/>
            <person name="Klenk H.P."/>
            <person name="Kyrpides N.C."/>
        </authorList>
    </citation>
    <scope>NUCLEOTIDE SEQUENCE [LARGE SCALE GENOMIC DNA]</scope>
    <source>
        <strain evidence="8">DSM 16511 / JCM 12458 / E9I37-1</strain>
    </source>
</reference>
<dbReference type="Pfam" id="PF00034">
    <property type="entry name" value="Cytochrom_C"/>
    <property type="match status" value="1"/>
</dbReference>
<evidence type="ECO:0000256" key="3">
    <source>
        <dbReference type="ARBA" id="ARBA00023004"/>
    </source>
</evidence>
<feature type="transmembrane region" description="Helical" evidence="5">
    <location>
        <begin position="6"/>
        <end position="25"/>
    </location>
</feature>
<dbReference type="PROSITE" id="PS51007">
    <property type="entry name" value="CYTC"/>
    <property type="match status" value="1"/>
</dbReference>
<keyword evidence="3 4" id="KW-0408">Iron</keyword>
<keyword evidence="2 4" id="KW-0479">Metal-binding</keyword>
<dbReference type="OrthoDB" id="5351961at2"/>
<protein>
    <submittedName>
        <fullName evidence="7">Cytochrome c class I</fullName>
    </submittedName>
</protein>
<organism evidence="7 8">
    <name type="scientific">Nitratifractor salsuginis (strain DSM 16511 / JCM 12458 / E9I37-1)</name>
    <dbReference type="NCBI Taxonomy" id="749222"/>
    <lineage>
        <taxon>Bacteria</taxon>
        <taxon>Pseudomonadati</taxon>
        <taxon>Campylobacterota</taxon>
        <taxon>Epsilonproteobacteria</taxon>
        <taxon>Campylobacterales</taxon>
        <taxon>Sulfurovaceae</taxon>
        <taxon>Nitratifractor</taxon>
    </lineage>
</organism>
<proteinExistence type="predicted"/>
<keyword evidence="5" id="KW-0812">Transmembrane</keyword>
<evidence type="ECO:0000256" key="2">
    <source>
        <dbReference type="ARBA" id="ARBA00022723"/>
    </source>
</evidence>
<dbReference type="KEGG" id="nsa:Nitsa_1861"/>
<dbReference type="Proteomes" id="UP000008633">
    <property type="component" value="Chromosome"/>
</dbReference>
<dbReference type="InterPro" id="IPR036909">
    <property type="entry name" value="Cyt_c-like_dom_sf"/>
</dbReference>
<dbReference type="HOGENOM" id="CLU_043937_0_0_7"/>
<keyword evidence="8" id="KW-1185">Reference proteome</keyword>
<feature type="domain" description="Cytochrome c" evidence="6">
    <location>
        <begin position="49"/>
        <end position="143"/>
    </location>
</feature>
<evidence type="ECO:0000256" key="5">
    <source>
        <dbReference type="SAM" id="Phobius"/>
    </source>
</evidence>
<dbReference type="STRING" id="749222.Nitsa_1861"/>
<dbReference type="EMBL" id="CP002452">
    <property type="protein sequence ID" value="ADV47106.1"/>
    <property type="molecule type" value="Genomic_DNA"/>
</dbReference>
<dbReference type="eggNOG" id="COG2857">
    <property type="taxonomic scope" value="Bacteria"/>
</dbReference>
<dbReference type="InterPro" id="IPR009056">
    <property type="entry name" value="Cyt_c-like_dom"/>
</dbReference>
<keyword evidence="1 4" id="KW-0349">Heme</keyword>
<evidence type="ECO:0000259" key="6">
    <source>
        <dbReference type="PROSITE" id="PS51007"/>
    </source>
</evidence>
<dbReference type="GO" id="GO:0009055">
    <property type="term" value="F:electron transfer activity"/>
    <property type="evidence" value="ECO:0007669"/>
    <property type="project" value="InterPro"/>
</dbReference>
<evidence type="ECO:0000313" key="8">
    <source>
        <dbReference type="Proteomes" id="UP000008633"/>
    </source>
</evidence>
<feature type="transmembrane region" description="Helical" evidence="5">
    <location>
        <begin position="273"/>
        <end position="292"/>
    </location>
</feature>
<evidence type="ECO:0000313" key="7">
    <source>
        <dbReference type="EMBL" id="ADV47106.1"/>
    </source>
</evidence>
<dbReference type="PIRSF" id="PIRSF019225">
    <property type="entry name" value="Ubol_Cyt_c_Rdtase_Cyt_c_su_prd"/>
    <property type="match status" value="1"/>
</dbReference>
<dbReference type="InterPro" id="IPR021195">
    <property type="entry name" value="Ubol_Cyt_c_Rdtase_Cyt_c_su_prd"/>
</dbReference>
<dbReference type="SUPFAM" id="SSF46626">
    <property type="entry name" value="Cytochrome c"/>
    <property type="match status" value="2"/>
</dbReference>
<accession>E6X237</accession>
<evidence type="ECO:0000256" key="1">
    <source>
        <dbReference type="ARBA" id="ARBA00022617"/>
    </source>
</evidence>
<keyword evidence="5" id="KW-1133">Transmembrane helix</keyword>
<dbReference type="RefSeq" id="WP_013554791.1">
    <property type="nucleotide sequence ID" value="NC_014935.1"/>
</dbReference>
<keyword evidence="5" id="KW-0472">Membrane</keyword>
<sequence>MRDLKVLAVVVFFTLVTYWGVEPYAHSVMHKHVEFEGFKYKDLKTPPKGDPAKGKALIATCTSCHGIKSQGMKAPMDPVSASAAYGVNPPDLSNAGAVLDEKFLANFIVSPTHAGLVKKSGMPGGMADAQGAADIAAYLKSIAPKEVKPQEAFEFACGRCHAMRYAKWTQIGFVPKTKADIKTGVDLAKLDFEKKVGQYQLNLAKYLGKLPPDLSIIVRARGEHYLKTFVENPQNLLHGTAMPRVGVNNEGYEKVYKYLEEVGDPSKPKREKVGPWVLGYFVLFAFLAYLWYKSQWKDLH</sequence>
<dbReference type="AlphaFoldDB" id="E6X237"/>